<organism evidence="1 2">
    <name type="scientific">Quercus suber</name>
    <name type="common">Cork oak</name>
    <dbReference type="NCBI Taxonomy" id="58331"/>
    <lineage>
        <taxon>Eukaryota</taxon>
        <taxon>Viridiplantae</taxon>
        <taxon>Streptophyta</taxon>
        <taxon>Embryophyta</taxon>
        <taxon>Tracheophyta</taxon>
        <taxon>Spermatophyta</taxon>
        <taxon>Magnoliopsida</taxon>
        <taxon>eudicotyledons</taxon>
        <taxon>Gunneridae</taxon>
        <taxon>Pentapetalae</taxon>
        <taxon>rosids</taxon>
        <taxon>fabids</taxon>
        <taxon>Fagales</taxon>
        <taxon>Fagaceae</taxon>
        <taxon>Quercus</taxon>
    </lineage>
</organism>
<protein>
    <submittedName>
        <fullName evidence="1">Uncharacterized protein</fullName>
    </submittedName>
</protein>
<proteinExistence type="predicted"/>
<name>A0AAW0L7W8_QUESU</name>
<gene>
    <name evidence="1" type="ORF">CFP56_007918</name>
</gene>
<evidence type="ECO:0000313" key="1">
    <source>
        <dbReference type="EMBL" id="KAK7846553.1"/>
    </source>
</evidence>
<dbReference type="PANTHER" id="PTHR33924">
    <property type="entry name" value="CATION-TRANSPORTING ATPASE"/>
    <property type="match status" value="1"/>
</dbReference>
<dbReference type="PANTHER" id="PTHR33924:SF1">
    <property type="entry name" value="DNA-DIRECTED RNA POLYMERASE SUBUNIT BETA"/>
    <property type="match status" value="1"/>
</dbReference>
<comment type="caution">
    <text evidence="1">The sequence shown here is derived from an EMBL/GenBank/DDBJ whole genome shotgun (WGS) entry which is preliminary data.</text>
</comment>
<accession>A0AAW0L7W8</accession>
<reference evidence="1 2" key="1">
    <citation type="journal article" date="2018" name="Sci. Data">
        <title>The draft genome sequence of cork oak.</title>
        <authorList>
            <person name="Ramos A.M."/>
            <person name="Usie A."/>
            <person name="Barbosa P."/>
            <person name="Barros P.M."/>
            <person name="Capote T."/>
            <person name="Chaves I."/>
            <person name="Simoes F."/>
            <person name="Abreu I."/>
            <person name="Carrasquinho I."/>
            <person name="Faro C."/>
            <person name="Guimaraes J.B."/>
            <person name="Mendonca D."/>
            <person name="Nobrega F."/>
            <person name="Rodrigues L."/>
            <person name="Saibo N.J.M."/>
            <person name="Varela M.C."/>
            <person name="Egas C."/>
            <person name="Matos J."/>
            <person name="Miguel C.M."/>
            <person name="Oliveira M.M."/>
            <person name="Ricardo C.P."/>
            <person name="Goncalves S."/>
        </authorList>
    </citation>
    <scope>NUCLEOTIDE SEQUENCE [LARGE SCALE GENOMIC DNA]</scope>
    <source>
        <strain evidence="2">cv. HL8</strain>
    </source>
</reference>
<sequence length="575" mass="61707">MMSGDNFTDGFGKTRPALADMTNRKRAFSSVSGDVGLNYGDGYGKNVGCGYGDPKFAKQGCLGVENLVQEECEAKFGVDGSEKEKDLSPTCSEVGTSLENIASTVVNLLDKSKETPDFFQGSRIRHSVSVETGDVLRDSCVSSISAPASSGLSKKNCCGVGGNCQDEEVRLSSSVTGSNAVCEGLVTRVFKDNEKDQQELKICCRQVNFMMSGDNFTGGFGKTRPALADVTNRKRAFSSVSGDVGLNYGDGYGKNVGCGYGDPKFAKQGCLGVENLVQEECEAKFGVDGSEKEKDLSPTCSEVGTSLENIASTVVNLLDKSKETSDFFQGSRIRHSVSVETGDVLRDSCVSSISAPASSGLSKKNCCGVGGNCQDEEVRLSSSVTGSNAVCEGLVTRVFKDNEKDQQGGRLASSNYGSVEWSRLPKSHGSKFHELERCTSAKGDGCANLNAGTDVLKGCSCSFCLKAAHMWSDLHYQDIKGRIAVLKKSQKEASILVQNSCRGKEVDIHGQGNCNKVTKLDPDLTGQWKSLFLHMENIFVNESNQLQSSYVTLKDLRENCKMDLEMINGMASEKH</sequence>
<dbReference type="AlphaFoldDB" id="A0AAW0L7W8"/>
<dbReference type="Proteomes" id="UP000237347">
    <property type="component" value="Unassembled WGS sequence"/>
</dbReference>
<keyword evidence="2" id="KW-1185">Reference proteome</keyword>
<dbReference type="EMBL" id="PKMF04000154">
    <property type="protein sequence ID" value="KAK7846553.1"/>
    <property type="molecule type" value="Genomic_DNA"/>
</dbReference>
<evidence type="ECO:0000313" key="2">
    <source>
        <dbReference type="Proteomes" id="UP000237347"/>
    </source>
</evidence>